<protein>
    <submittedName>
        <fullName evidence="2">Uncharacterized protein</fullName>
    </submittedName>
</protein>
<accession>A0A2P2JKR0</accession>
<proteinExistence type="predicted"/>
<organism evidence="2">
    <name type="scientific">Rhizophora mucronata</name>
    <name type="common">Asiatic mangrove</name>
    <dbReference type="NCBI Taxonomy" id="61149"/>
    <lineage>
        <taxon>Eukaryota</taxon>
        <taxon>Viridiplantae</taxon>
        <taxon>Streptophyta</taxon>
        <taxon>Embryophyta</taxon>
        <taxon>Tracheophyta</taxon>
        <taxon>Spermatophyta</taxon>
        <taxon>Magnoliopsida</taxon>
        <taxon>eudicotyledons</taxon>
        <taxon>Gunneridae</taxon>
        <taxon>Pentapetalae</taxon>
        <taxon>rosids</taxon>
        <taxon>fabids</taxon>
        <taxon>Malpighiales</taxon>
        <taxon>Rhizophoraceae</taxon>
        <taxon>Rhizophora</taxon>
    </lineage>
</organism>
<feature type="transmembrane region" description="Helical" evidence="1">
    <location>
        <begin position="44"/>
        <end position="66"/>
    </location>
</feature>
<name>A0A2P2JKR0_RHIMU</name>
<evidence type="ECO:0000313" key="2">
    <source>
        <dbReference type="EMBL" id="MBW94052.1"/>
    </source>
</evidence>
<feature type="transmembrane region" description="Helical" evidence="1">
    <location>
        <begin position="12"/>
        <end position="32"/>
    </location>
</feature>
<evidence type="ECO:0000256" key="1">
    <source>
        <dbReference type="SAM" id="Phobius"/>
    </source>
</evidence>
<keyword evidence="1" id="KW-1133">Transmembrane helix</keyword>
<sequence length="75" mass="8646">MKVSQCIFCVSYIPEIIGSIFQFLTLMNYLFLLNPLFIYGSQQIILENLVFPFLLCICISDFHLAFNSSSAWNVL</sequence>
<dbReference type="EMBL" id="GGEC01013569">
    <property type="protein sequence ID" value="MBW94052.1"/>
    <property type="molecule type" value="Transcribed_RNA"/>
</dbReference>
<dbReference type="AlphaFoldDB" id="A0A2P2JKR0"/>
<reference evidence="2" key="1">
    <citation type="submission" date="2018-02" db="EMBL/GenBank/DDBJ databases">
        <title>Rhizophora mucronata_Transcriptome.</title>
        <authorList>
            <person name="Meera S.P."/>
            <person name="Sreeshan A."/>
            <person name="Augustine A."/>
        </authorList>
    </citation>
    <scope>NUCLEOTIDE SEQUENCE</scope>
    <source>
        <tissue evidence="2">Leaf</tissue>
    </source>
</reference>
<keyword evidence="1" id="KW-0812">Transmembrane</keyword>
<keyword evidence="1" id="KW-0472">Membrane</keyword>